<evidence type="ECO:0000313" key="2">
    <source>
        <dbReference type="EMBL" id="QJA60579.1"/>
    </source>
</evidence>
<evidence type="ECO:0000313" key="1">
    <source>
        <dbReference type="EMBL" id="QJA47043.1"/>
    </source>
</evidence>
<dbReference type="EMBL" id="MT144879">
    <property type="protein sequence ID" value="QJI00833.1"/>
    <property type="molecule type" value="Genomic_DNA"/>
</dbReference>
<dbReference type="AlphaFoldDB" id="A0A6H1ZGK3"/>
<dbReference type="EMBL" id="MT142477">
    <property type="protein sequence ID" value="QJA82048.1"/>
    <property type="molecule type" value="Genomic_DNA"/>
</dbReference>
<sequence length="179" mass="20881">MKFKFSVDTEEIDEDYNFDRLLTDAMLQEIKANVRSQILGDRFKEFAQIVSDTIVNDTKKLMQSFLKEEIVLTERWGETSFVGSVEDLLKRRFDDVILRPVDGSGKTVVGCTSKDAQTWIEWKIKWRLEEFIQKDIDKASRDIQQWVTKLVNDKLIKIKDDAIEDQVNGAFLKILKQGQ</sequence>
<name>A0A6H1ZGK3_9ZZZZ</name>
<dbReference type="EMBL" id="MT144029">
    <property type="protein sequence ID" value="QJA47043.1"/>
    <property type="molecule type" value="Genomic_DNA"/>
</dbReference>
<protein>
    <submittedName>
        <fullName evidence="1">Uncharacterized protein</fullName>
    </submittedName>
</protein>
<evidence type="ECO:0000313" key="3">
    <source>
        <dbReference type="EMBL" id="QJA82048.1"/>
    </source>
</evidence>
<organism evidence="1">
    <name type="scientific">viral metagenome</name>
    <dbReference type="NCBI Taxonomy" id="1070528"/>
    <lineage>
        <taxon>unclassified sequences</taxon>
        <taxon>metagenomes</taxon>
        <taxon>organismal metagenomes</taxon>
    </lineage>
</organism>
<evidence type="ECO:0000313" key="4">
    <source>
        <dbReference type="EMBL" id="QJI00833.1"/>
    </source>
</evidence>
<proteinExistence type="predicted"/>
<dbReference type="EMBL" id="MT141413">
    <property type="protein sequence ID" value="QJA60579.1"/>
    <property type="molecule type" value="Genomic_DNA"/>
</dbReference>
<gene>
    <name evidence="3" type="ORF">MM415A00449_0045</name>
    <name evidence="2" type="ORF">MM415B01091_0031</name>
    <name evidence="1" type="ORF">TM448A00597_0028</name>
    <name evidence="4" type="ORF">TM448B02123_0007</name>
</gene>
<reference evidence="1" key="1">
    <citation type="submission" date="2020-03" db="EMBL/GenBank/DDBJ databases">
        <title>The deep terrestrial virosphere.</title>
        <authorList>
            <person name="Holmfeldt K."/>
            <person name="Nilsson E."/>
            <person name="Simone D."/>
            <person name="Lopez-Fernandez M."/>
            <person name="Wu X."/>
            <person name="de Brujin I."/>
            <person name="Lundin D."/>
            <person name="Andersson A."/>
            <person name="Bertilsson S."/>
            <person name="Dopson M."/>
        </authorList>
    </citation>
    <scope>NUCLEOTIDE SEQUENCE</scope>
    <source>
        <strain evidence="3">MM415A00449</strain>
        <strain evidence="2">MM415B01091</strain>
        <strain evidence="1">TM448A00597</strain>
        <strain evidence="4">TM448B02123</strain>
    </source>
</reference>
<accession>A0A6H1ZGK3</accession>